<evidence type="ECO:0000313" key="3">
    <source>
        <dbReference type="Proteomes" id="UP000077266"/>
    </source>
</evidence>
<evidence type="ECO:0000256" key="1">
    <source>
        <dbReference type="SAM" id="MobiDB-lite"/>
    </source>
</evidence>
<feature type="compositionally biased region" description="Basic and acidic residues" evidence="1">
    <location>
        <begin position="143"/>
        <end position="152"/>
    </location>
</feature>
<sequence>MSKAHPHLSSKQKPTHRSVRTRAGYTVLSQPRGGIWDWALAISTIQTQIRTAHVSRDLLGMLGCMVTELRRGYQPSTHRQRNSSIACSVSKPGTLSDPPTGDRDETDIDTDDNRLLRRAETGIYQQSGYKSGRFNLGTCRGTVDSRSREDSHRHHKRASSEVLSSAIGNPAT</sequence>
<organism evidence="2 3">
    <name type="scientific">Exidia glandulosa HHB12029</name>
    <dbReference type="NCBI Taxonomy" id="1314781"/>
    <lineage>
        <taxon>Eukaryota</taxon>
        <taxon>Fungi</taxon>
        <taxon>Dikarya</taxon>
        <taxon>Basidiomycota</taxon>
        <taxon>Agaricomycotina</taxon>
        <taxon>Agaricomycetes</taxon>
        <taxon>Auriculariales</taxon>
        <taxon>Exidiaceae</taxon>
        <taxon>Exidia</taxon>
    </lineage>
</organism>
<accession>A0A165D1X8</accession>
<dbReference type="Proteomes" id="UP000077266">
    <property type="component" value="Unassembled WGS sequence"/>
</dbReference>
<feature type="compositionally biased region" description="Polar residues" evidence="1">
    <location>
        <begin position="161"/>
        <end position="172"/>
    </location>
</feature>
<gene>
    <name evidence="2" type="ORF">EXIGLDRAFT_307320</name>
</gene>
<keyword evidence="3" id="KW-1185">Reference proteome</keyword>
<reference evidence="2 3" key="1">
    <citation type="journal article" date="2016" name="Mol. Biol. Evol.">
        <title>Comparative Genomics of Early-Diverging Mushroom-Forming Fungi Provides Insights into the Origins of Lignocellulose Decay Capabilities.</title>
        <authorList>
            <person name="Nagy L.G."/>
            <person name="Riley R."/>
            <person name="Tritt A."/>
            <person name="Adam C."/>
            <person name="Daum C."/>
            <person name="Floudas D."/>
            <person name="Sun H."/>
            <person name="Yadav J.S."/>
            <person name="Pangilinan J."/>
            <person name="Larsson K.H."/>
            <person name="Matsuura K."/>
            <person name="Barry K."/>
            <person name="Labutti K."/>
            <person name="Kuo R."/>
            <person name="Ohm R.A."/>
            <person name="Bhattacharya S.S."/>
            <person name="Shirouzu T."/>
            <person name="Yoshinaga Y."/>
            <person name="Martin F.M."/>
            <person name="Grigoriev I.V."/>
            <person name="Hibbett D.S."/>
        </authorList>
    </citation>
    <scope>NUCLEOTIDE SEQUENCE [LARGE SCALE GENOMIC DNA]</scope>
    <source>
        <strain evidence="2 3">HHB12029</strain>
    </source>
</reference>
<proteinExistence type="predicted"/>
<protein>
    <submittedName>
        <fullName evidence="2">Uncharacterized protein</fullName>
    </submittedName>
</protein>
<dbReference type="InParanoid" id="A0A165D1X8"/>
<dbReference type="AlphaFoldDB" id="A0A165D1X8"/>
<dbReference type="EMBL" id="KV426260">
    <property type="protein sequence ID" value="KZV83658.1"/>
    <property type="molecule type" value="Genomic_DNA"/>
</dbReference>
<evidence type="ECO:0000313" key="2">
    <source>
        <dbReference type="EMBL" id="KZV83658.1"/>
    </source>
</evidence>
<feature type="region of interest" description="Disordered" evidence="1">
    <location>
        <begin position="140"/>
        <end position="172"/>
    </location>
</feature>
<feature type="compositionally biased region" description="Polar residues" evidence="1">
    <location>
        <begin position="74"/>
        <end position="93"/>
    </location>
</feature>
<feature type="region of interest" description="Disordered" evidence="1">
    <location>
        <begin position="1"/>
        <end position="24"/>
    </location>
</feature>
<feature type="compositionally biased region" description="Basic residues" evidence="1">
    <location>
        <begin position="1"/>
        <end position="20"/>
    </location>
</feature>
<name>A0A165D1X8_EXIGL</name>
<feature type="region of interest" description="Disordered" evidence="1">
    <location>
        <begin position="73"/>
        <end position="113"/>
    </location>
</feature>